<name>A0A833UCS8_ACIBZ</name>
<dbReference type="Pfam" id="PF17287">
    <property type="entry name" value="POTRA_3"/>
    <property type="match status" value="1"/>
</dbReference>
<dbReference type="AlphaFoldDB" id="A0A833UCS8"/>
<dbReference type="PIRSF" id="PIRSF029745">
    <property type="entry name" value="FhaC"/>
    <property type="match status" value="1"/>
</dbReference>
<gene>
    <name evidence="8" type="primary">shlB_3</name>
    <name evidence="8" type="ORF">GAK29_02048</name>
</gene>
<comment type="caution">
    <text evidence="8">The sequence shown here is derived from an EMBL/GenBank/DDBJ whole genome shotgun (WGS) entry which is preliminary data.</text>
</comment>
<reference evidence="9" key="1">
    <citation type="journal article" date="2020" name="MBio">
        <title>Horizontal gene transfer to a defensive symbiont with a reduced genome amongst a multipartite beetle microbiome.</title>
        <authorList>
            <person name="Waterworth S.C."/>
            <person name="Florez L.V."/>
            <person name="Rees E.R."/>
            <person name="Hertweck C."/>
            <person name="Kaltenpoth M."/>
            <person name="Kwan J.C."/>
        </authorList>
    </citation>
    <scope>NUCLEOTIDE SEQUENCE [LARGE SCALE GENOMIC DNA]</scope>
</reference>
<dbReference type="Gene3D" id="2.40.160.50">
    <property type="entry name" value="membrane protein fhac: a member of the omp85/tpsb transporter family"/>
    <property type="match status" value="1"/>
</dbReference>
<dbReference type="InterPro" id="IPR027282">
    <property type="entry name" value="TPS"/>
</dbReference>
<feature type="chain" id="PRO_5032845757" evidence="4">
    <location>
        <begin position="21"/>
        <end position="568"/>
    </location>
</feature>
<dbReference type="PANTHER" id="PTHR34597:SF3">
    <property type="entry name" value="OUTER MEMBRANE TRANSPORTER CDIB"/>
    <property type="match status" value="1"/>
</dbReference>
<feature type="signal peptide" evidence="4">
    <location>
        <begin position="1"/>
        <end position="20"/>
    </location>
</feature>
<dbReference type="EMBL" id="WNDP01000043">
    <property type="protein sequence ID" value="KAF1025259.1"/>
    <property type="molecule type" value="Genomic_DNA"/>
</dbReference>
<dbReference type="GO" id="GO:0008320">
    <property type="term" value="F:protein transmembrane transporter activity"/>
    <property type="evidence" value="ECO:0007669"/>
    <property type="project" value="TreeGrafter"/>
</dbReference>
<evidence type="ECO:0000256" key="4">
    <source>
        <dbReference type="SAM" id="SignalP"/>
    </source>
</evidence>
<evidence type="ECO:0000259" key="6">
    <source>
        <dbReference type="Pfam" id="PF08479"/>
    </source>
</evidence>
<sequence>MYKKYLLITFIFSSAAFTHAEDQVSQQQTRDYLSQKQQIDQLTQSATPFIQLQQTKVDSSYPWLQKEPICFGISSLEVDVPTTHPSIKTSDFNRIFKELKYSDNKVLGRCIGEKGLSGLVNYINERLVQLGYVSIQVIVPEQDLATGHLRLTLIPGLIGEIRLKNSKNQTLNYRLPMHAGDILNIRQLEQILETFARLQGMQTSFDILPSQKSGEDAGYSDVEIVWEIQERNFLTVGLNDAGSKSSGKYQGYASYALENPLNFADSLFVYYTQSLNDWNVDHTDFNNVFVSYEVPYQNWLFNINASQYTNTQELEGFDQWFDYKTINKDFNLQAQRELSRSKSYRLSGYAQLYRKSASSFIEDVEIEVQRKRTAGWELGSKYQLRLGQQTINAQFSYRKGTGILGASQTAEDITGEGDSRAGIWNAAVQYAVPWQTANNNFMYQLNWQGQWSPQKVVSQETFNIGGRYSIRGYRPEQSIVGSNGHYVQQTLHWLNPLPNFSLYAGLDQGLVTGEGTQYYSDRYLLGSVIGLRTQFKHINGDFFVGRGLVAPQHIQKDVITGFNLSFNY</sequence>
<dbReference type="InterPro" id="IPR005565">
    <property type="entry name" value="Hemolysn_activator_HlyB_C"/>
</dbReference>
<evidence type="ECO:0000256" key="2">
    <source>
        <dbReference type="ARBA" id="ARBA00022692"/>
    </source>
</evidence>
<dbReference type="Pfam" id="PF08479">
    <property type="entry name" value="POTRA_2"/>
    <property type="match status" value="1"/>
</dbReference>
<organism evidence="8 9">
    <name type="scientific">Acinetobacter bereziniae</name>
    <name type="common">Acinetobacter genomosp. 10</name>
    <dbReference type="NCBI Taxonomy" id="106648"/>
    <lineage>
        <taxon>Bacteria</taxon>
        <taxon>Pseudomonadati</taxon>
        <taxon>Pseudomonadota</taxon>
        <taxon>Gammaproteobacteria</taxon>
        <taxon>Moraxellales</taxon>
        <taxon>Moraxellaceae</taxon>
        <taxon>Acinetobacter</taxon>
    </lineage>
</organism>
<evidence type="ECO:0000256" key="1">
    <source>
        <dbReference type="ARBA" id="ARBA00022452"/>
    </source>
</evidence>
<keyword evidence="2" id="KW-0812">Transmembrane</keyword>
<dbReference type="GO" id="GO:0098046">
    <property type="term" value="C:type V protein secretion system complex"/>
    <property type="evidence" value="ECO:0007669"/>
    <property type="project" value="TreeGrafter"/>
</dbReference>
<dbReference type="Pfam" id="PF03865">
    <property type="entry name" value="ShlB"/>
    <property type="match status" value="1"/>
</dbReference>
<evidence type="ECO:0000259" key="5">
    <source>
        <dbReference type="Pfam" id="PF03865"/>
    </source>
</evidence>
<dbReference type="InterPro" id="IPR051544">
    <property type="entry name" value="TPS_OM_transporter"/>
</dbReference>
<feature type="domain" description="Polypeptide-transport-associated ShlB-type" evidence="6">
    <location>
        <begin position="105"/>
        <end position="156"/>
    </location>
</feature>
<proteinExistence type="predicted"/>
<evidence type="ECO:0000313" key="8">
    <source>
        <dbReference type="EMBL" id="KAF1025259.1"/>
    </source>
</evidence>
<evidence type="ECO:0000256" key="3">
    <source>
        <dbReference type="ARBA" id="ARBA00023237"/>
    </source>
</evidence>
<dbReference type="InterPro" id="IPR013686">
    <property type="entry name" value="Polypept-transport_assoc_ShlB"/>
</dbReference>
<keyword evidence="4" id="KW-0732">Signal</keyword>
<protein>
    <submittedName>
        <fullName evidence="8">Hemolysin transporter protein ShlB</fullName>
    </submittedName>
</protein>
<keyword evidence="1" id="KW-0472">Membrane</keyword>
<dbReference type="Gene3D" id="3.10.20.310">
    <property type="entry name" value="membrane protein fhac"/>
    <property type="match status" value="1"/>
</dbReference>
<accession>A0A833UCS8</accession>
<dbReference type="InterPro" id="IPR035251">
    <property type="entry name" value="ShlB_POTRA"/>
</dbReference>
<keyword evidence="3" id="KW-0998">Cell outer membrane</keyword>
<evidence type="ECO:0000313" key="9">
    <source>
        <dbReference type="Proteomes" id="UP000490535"/>
    </source>
</evidence>
<keyword evidence="1" id="KW-1134">Transmembrane beta strand</keyword>
<evidence type="ECO:0000259" key="7">
    <source>
        <dbReference type="Pfam" id="PF17287"/>
    </source>
</evidence>
<dbReference type="PANTHER" id="PTHR34597">
    <property type="entry name" value="SLR1661 PROTEIN"/>
    <property type="match status" value="1"/>
</dbReference>
<feature type="domain" description="Haemolysin activator HlyB C-terminal" evidence="5">
    <location>
        <begin position="218"/>
        <end position="532"/>
    </location>
</feature>
<dbReference type="Proteomes" id="UP000490535">
    <property type="component" value="Unassembled WGS sequence"/>
</dbReference>
<dbReference type="GO" id="GO:0046819">
    <property type="term" value="P:protein secretion by the type V secretion system"/>
    <property type="evidence" value="ECO:0007669"/>
    <property type="project" value="TreeGrafter"/>
</dbReference>
<feature type="domain" description="ShlB POTRA" evidence="7">
    <location>
        <begin position="158"/>
        <end position="209"/>
    </location>
</feature>